<dbReference type="InterPro" id="IPR022070">
    <property type="entry name" value="Caprin-1_C"/>
</dbReference>
<keyword evidence="4" id="KW-0221">Differentiation</keyword>
<dbReference type="SUPFAM" id="SSF49842">
    <property type="entry name" value="TNF-like"/>
    <property type="match status" value="1"/>
</dbReference>
<dbReference type="Gene3D" id="2.60.120.40">
    <property type="match status" value="1"/>
</dbReference>
<dbReference type="PANTHER" id="PTHR22922">
    <property type="entry name" value="GPI-ANCHORED PROTEIN P137"/>
    <property type="match status" value="1"/>
</dbReference>
<feature type="region of interest" description="Disordered" evidence="7">
    <location>
        <begin position="536"/>
        <end position="609"/>
    </location>
</feature>
<feature type="compositionally biased region" description="Low complexity" evidence="7">
    <location>
        <begin position="33"/>
        <end position="44"/>
    </location>
</feature>
<dbReference type="PANTHER" id="PTHR22922:SF5">
    <property type="entry name" value="CAPRIN-2"/>
    <property type="match status" value="1"/>
</dbReference>
<gene>
    <name evidence="9" type="ORF">ACEWY4_001410</name>
</gene>
<feature type="region of interest" description="Disordered" evidence="7">
    <location>
        <begin position="355"/>
        <end position="435"/>
    </location>
</feature>
<organism evidence="9 10">
    <name type="scientific">Coilia grayii</name>
    <name type="common">Gray's grenadier anchovy</name>
    <dbReference type="NCBI Taxonomy" id="363190"/>
    <lineage>
        <taxon>Eukaryota</taxon>
        <taxon>Metazoa</taxon>
        <taxon>Chordata</taxon>
        <taxon>Craniata</taxon>
        <taxon>Vertebrata</taxon>
        <taxon>Euteleostomi</taxon>
        <taxon>Actinopterygii</taxon>
        <taxon>Neopterygii</taxon>
        <taxon>Teleostei</taxon>
        <taxon>Clupei</taxon>
        <taxon>Clupeiformes</taxon>
        <taxon>Clupeoidei</taxon>
        <taxon>Engraulidae</taxon>
        <taxon>Coilinae</taxon>
        <taxon>Coilia</taxon>
    </lineage>
</organism>
<dbReference type="GO" id="GO:0005737">
    <property type="term" value="C:cytoplasm"/>
    <property type="evidence" value="ECO:0007669"/>
    <property type="project" value="UniProtKB-SubCell"/>
</dbReference>
<dbReference type="Pfam" id="PF00386">
    <property type="entry name" value="C1q"/>
    <property type="match status" value="1"/>
</dbReference>
<evidence type="ECO:0000256" key="4">
    <source>
        <dbReference type="ARBA" id="ARBA00022782"/>
    </source>
</evidence>
<dbReference type="PRINTS" id="PR00007">
    <property type="entry name" value="COMPLEMNTC1Q"/>
</dbReference>
<keyword evidence="6" id="KW-0652">Protein synthesis inhibitor</keyword>
<feature type="region of interest" description="Disordered" evidence="7">
    <location>
        <begin position="733"/>
        <end position="767"/>
    </location>
</feature>
<feature type="domain" description="C1q" evidence="8">
    <location>
        <begin position="810"/>
        <end position="944"/>
    </location>
</feature>
<comment type="similarity">
    <text evidence="2">Belongs to the caprin family.</text>
</comment>
<dbReference type="InterPro" id="IPR041637">
    <property type="entry name" value="Caprin-1_dimer"/>
</dbReference>
<dbReference type="AlphaFoldDB" id="A0ABD1KSX4"/>
<dbReference type="EMBL" id="JBHFQA010000002">
    <property type="protein sequence ID" value="KAL2102242.1"/>
    <property type="molecule type" value="Genomic_DNA"/>
</dbReference>
<dbReference type="SMART" id="SM00110">
    <property type="entry name" value="C1Q"/>
    <property type="match status" value="1"/>
</dbReference>
<accession>A0ABD1KSX4</accession>
<dbReference type="Proteomes" id="UP001591681">
    <property type="component" value="Unassembled WGS sequence"/>
</dbReference>
<dbReference type="PROSITE" id="PS50871">
    <property type="entry name" value="C1Q"/>
    <property type="match status" value="1"/>
</dbReference>
<name>A0ABD1KSX4_9TELE</name>
<proteinExistence type="inferred from homology"/>
<keyword evidence="3" id="KW-0963">Cytoplasm</keyword>
<dbReference type="GO" id="GO:0003723">
    <property type="term" value="F:RNA binding"/>
    <property type="evidence" value="ECO:0007669"/>
    <property type="project" value="UniProtKB-KW"/>
</dbReference>
<feature type="compositionally biased region" description="Basic and acidic residues" evidence="7">
    <location>
        <begin position="408"/>
        <end position="417"/>
    </location>
</feature>
<keyword evidence="10" id="KW-1185">Reference proteome</keyword>
<evidence type="ECO:0000256" key="5">
    <source>
        <dbReference type="ARBA" id="ARBA00022884"/>
    </source>
</evidence>
<dbReference type="Pfam" id="PF12287">
    <property type="entry name" value="Caprin-1_C"/>
    <property type="match status" value="1"/>
</dbReference>
<evidence type="ECO:0000256" key="2">
    <source>
        <dbReference type="ARBA" id="ARBA00007950"/>
    </source>
</evidence>
<feature type="region of interest" description="Disordered" evidence="7">
    <location>
        <begin position="1"/>
        <end position="67"/>
    </location>
</feature>
<evidence type="ECO:0000256" key="7">
    <source>
        <dbReference type="SAM" id="MobiDB-lite"/>
    </source>
</evidence>
<feature type="compositionally biased region" description="Polar residues" evidence="7">
    <location>
        <begin position="497"/>
        <end position="507"/>
    </location>
</feature>
<dbReference type="InterPro" id="IPR028816">
    <property type="entry name" value="Caprin"/>
</dbReference>
<keyword evidence="5" id="KW-0694">RNA-binding</keyword>
<reference evidence="9 10" key="1">
    <citation type="submission" date="2024-09" db="EMBL/GenBank/DDBJ databases">
        <title>A chromosome-level genome assembly of Gray's grenadier anchovy, Coilia grayii.</title>
        <authorList>
            <person name="Fu Z."/>
        </authorList>
    </citation>
    <scope>NUCLEOTIDE SEQUENCE [LARGE SCALE GENOMIC DNA]</scope>
    <source>
        <strain evidence="9">G4</strain>
        <tissue evidence="9">Muscle</tissue>
    </source>
</reference>
<comment type="caution">
    <text evidence="9">The sequence shown here is derived from an EMBL/GenBank/DDBJ whole genome shotgun (WGS) entry which is preliminary data.</text>
</comment>
<evidence type="ECO:0000313" key="9">
    <source>
        <dbReference type="EMBL" id="KAL2102242.1"/>
    </source>
</evidence>
<evidence type="ECO:0000256" key="6">
    <source>
        <dbReference type="ARBA" id="ARBA00023193"/>
    </source>
</evidence>
<dbReference type="GO" id="GO:0030154">
    <property type="term" value="P:cell differentiation"/>
    <property type="evidence" value="ECO:0007669"/>
    <property type="project" value="UniProtKB-KW"/>
</dbReference>
<dbReference type="GO" id="GO:0017148">
    <property type="term" value="P:negative regulation of translation"/>
    <property type="evidence" value="ECO:0007669"/>
    <property type="project" value="UniProtKB-KW"/>
</dbReference>
<evidence type="ECO:0000313" key="10">
    <source>
        <dbReference type="Proteomes" id="UP001591681"/>
    </source>
</evidence>
<feature type="compositionally biased region" description="Basic residues" evidence="7">
    <location>
        <begin position="396"/>
        <end position="407"/>
    </location>
</feature>
<feature type="compositionally biased region" description="Polar residues" evidence="7">
    <location>
        <begin position="464"/>
        <end position="477"/>
    </location>
</feature>
<dbReference type="Pfam" id="PF18293">
    <property type="entry name" value="Caprin-1_dimer"/>
    <property type="match status" value="1"/>
</dbReference>
<dbReference type="InterPro" id="IPR008983">
    <property type="entry name" value="Tumour_necrosis_fac-like_dom"/>
</dbReference>
<feature type="compositionally biased region" description="Polar residues" evidence="7">
    <location>
        <begin position="593"/>
        <end position="603"/>
    </location>
</feature>
<evidence type="ECO:0000259" key="8">
    <source>
        <dbReference type="PROSITE" id="PS50871"/>
    </source>
</evidence>
<sequence>MLGVFAPSPQRSRFRHTERERSASKRPNMVQLSSSPDPDMSPSPTRRSGRAGEKPGSPKSDSSPRSLTSLQLALSASTTTYPGYETYIEDGLICLKHKIRNIEKKKLKLEDYMRRLKNGDKLNQDQLDAVKKYEEVIHNLTFAKELHKTLGSLTQDLLKAQRKTVKREQMAQMEAERKRLCMVLQMQYVLQNLQHEHVRKDILSSPCRPLLISAQDLEGLRDLGALLNRKRDEHTSLDDQMTRAAVVYWELLEGKEKPVVGSTYKHMKEWLAKLINCGYFDQVVIPREQNESEGHARPGGLAALMKFRTNEVPTRVFLNRYYIPDEGLSEQSLEKTSPSPNWKEEFLALKEQEPPDSWDMEFNDGSPTSNAGLQKPSKGAAAFILKDQNSDTKPNKQPKVKAQRKPKARQDIKRAPRAEAPVEVFNSPSSLPKDPILRKQELEDLMGQISGSFSFMQDSLLDGQASQTPVRSRICSTPPSPSTPLARRDSKDGPAEDSSQTMHSTPLPSKHLSKDCNISLTNGNKSLDNWDLDTQSVEEKPALPSREGFESPPLFRRKSSISVTPEEKLPTETQVPKPERQSPHNMVTPPGTSPTQTFSTPNNRRSHSIASPAPYQAIHPVFKVGVPTPLSSGSYIKPEGPPFSGSTCASFATASTQTPPELSLPEEHLQPDVNQSECVVVSGGQTYALGRSGQPYHPRGAVRGGFDGYRTSPRSGGSFVPQTHSIRDLASAPIGARETGYQSNYKHGGPGGQRPNGGWSDSSQVSSPDREGMYMVDLVDSGHGDSLSVDTPITPQGAHTLMPVHLYPISQQIRVAFSAARTFNFAPGTLDQPIAFDLLHSNIGEMFDMPSGRFTCPVSGTYVFIFHILKLAVNVPLYINLMRNEEVMVSGYANDGAPDHETASNHVVLQLYQGDQVWLRLHRGAIYGSSWKYSTFSGFLLYQD</sequence>
<protein>
    <recommendedName>
        <fullName evidence="8">C1q domain-containing protein</fullName>
    </recommendedName>
</protein>
<comment type="subcellular location">
    <subcellularLocation>
        <location evidence="1">Cytoplasm</location>
    </subcellularLocation>
</comment>
<evidence type="ECO:0000256" key="1">
    <source>
        <dbReference type="ARBA" id="ARBA00004496"/>
    </source>
</evidence>
<evidence type="ECO:0000256" key="3">
    <source>
        <dbReference type="ARBA" id="ARBA00022490"/>
    </source>
</evidence>
<dbReference type="InterPro" id="IPR001073">
    <property type="entry name" value="C1q_dom"/>
</dbReference>
<feature type="region of interest" description="Disordered" evidence="7">
    <location>
        <begin position="460"/>
        <end position="518"/>
    </location>
</feature>